<evidence type="ECO:0000256" key="2">
    <source>
        <dbReference type="ARBA" id="ARBA00022475"/>
    </source>
</evidence>
<sequence length="149" mass="16859">MKPSKTLYRNTENKRIAGVCSGLADYFGMEVWLVRILTVTAFFLLAPPFVVVSYIAGWFILDTKPSSTATDYTNSVPLHGRKGWTNSSVAGSSNATVELKTKVWQAGEPPKQAFRDLCDRFAQTEQRLRDMETFVTSKEFQLKREINKL</sequence>
<accession>A0A3N5XYL6</accession>
<dbReference type="PANTHER" id="PTHR33885:SF3">
    <property type="entry name" value="PHAGE SHOCK PROTEIN C"/>
    <property type="match status" value="1"/>
</dbReference>
<evidence type="ECO:0000256" key="5">
    <source>
        <dbReference type="ARBA" id="ARBA00023136"/>
    </source>
</evidence>
<dbReference type="RefSeq" id="WP_124029174.1">
    <property type="nucleotide sequence ID" value="NZ_JBHRSN010000013.1"/>
</dbReference>
<dbReference type="InterPro" id="IPR014320">
    <property type="entry name" value="Phageshock_PspC"/>
</dbReference>
<dbReference type="GO" id="GO:0005886">
    <property type="term" value="C:plasma membrane"/>
    <property type="evidence" value="ECO:0007669"/>
    <property type="project" value="UniProtKB-SubCell"/>
</dbReference>
<evidence type="ECO:0000259" key="7">
    <source>
        <dbReference type="Pfam" id="PF04024"/>
    </source>
</evidence>
<feature type="domain" description="Phage shock protein PspC N-terminal" evidence="7">
    <location>
        <begin position="5"/>
        <end position="63"/>
    </location>
</feature>
<gene>
    <name evidence="8" type="primary">pspC</name>
    <name evidence="8" type="ORF">DRW07_17160</name>
</gene>
<feature type="transmembrane region" description="Helical" evidence="6">
    <location>
        <begin position="32"/>
        <end position="61"/>
    </location>
</feature>
<keyword evidence="3 6" id="KW-0812">Transmembrane</keyword>
<reference evidence="8 9" key="1">
    <citation type="submission" date="2018-11" db="EMBL/GenBank/DDBJ databases">
        <authorList>
            <person name="Ye M.-Q."/>
            <person name="Du Z.-J."/>
        </authorList>
    </citation>
    <scope>NUCLEOTIDE SEQUENCE [LARGE SCALE GENOMIC DNA]</scope>
    <source>
        <strain evidence="8 9">U0105</strain>
    </source>
</reference>
<dbReference type="AlphaFoldDB" id="A0A3N5XYL6"/>
<evidence type="ECO:0000256" key="6">
    <source>
        <dbReference type="SAM" id="Phobius"/>
    </source>
</evidence>
<keyword evidence="2" id="KW-1003">Cell membrane</keyword>
<dbReference type="InterPro" id="IPR007168">
    <property type="entry name" value="Phageshock_PspC_N"/>
</dbReference>
<keyword evidence="5 6" id="KW-0472">Membrane</keyword>
<evidence type="ECO:0000313" key="9">
    <source>
        <dbReference type="Proteomes" id="UP000275281"/>
    </source>
</evidence>
<dbReference type="NCBIfam" id="TIGR02978">
    <property type="entry name" value="phageshock_pspC"/>
    <property type="match status" value="1"/>
</dbReference>
<dbReference type="PANTHER" id="PTHR33885">
    <property type="entry name" value="PHAGE SHOCK PROTEIN C"/>
    <property type="match status" value="1"/>
</dbReference>
<comment type="caution">
    <text evidence="8">The sequence shown here is derived from an EMBL/GenBank/DDBJ whole genome shotgun (WGS) entry which is preliminary data.</text>
</comment>
<comment type="subcellular location">
    <subcellularLocation>
        <location evidence="1">Cell membrane</location>
        <topology evidence="1">Single-pass membrane protein</topology>
    </subcellularLocation>
</comment>
<proteinExistence type="predicted"/>
<evidence type="ECO:0000256" key="3">
    <source>
        <dbReference type="ARBA" id="ARBA00022692"/>
    </source>
</evidence>
<protein>
    <submittedName>
        <fullName evidence="8">Envelope stress response membrane protein PspC</fullName>
    </submittedName>
</protein>
<dbReference type="OrthoDB" id="7359894at2"/>
<organism evidence="8 9">
    <name type="scientific">Alteromonas sediminis</name>
    <dbReference type="NCBI Taxonomy" id="2259342"/>
    <lineage>
        <taxon>Bacteria</taxon>
        <taxon>Pseudomonadati</taxon>
        <taxon>Pseudomonadota</taxon>
        <taxon>Gammaproteobacteria</taxon>
        <taxon>Alteromonadales</taxon>
        <taxon>Alteromonadaceae</taxon>
        <taxon>Alteromonas/Salinimonas group</taxon>
        <taxon>Alteromonas</taxon>
    </lineage>
</organism>
<dbReference type="InterPro" id="IPR052027">
    <property type="entry name" value="PspC"/>
</dbReference>
<name>A0A3N5XYL6_9ALTE</name>
<keyword evidence="4 6" id="KW-1133">Transmembrane helix</keyword>
<dbReference type="Pfam" id="PF04024">
    <property type="entry name" value="PspC"/>
    <property type="match status" value="1"/>
</dbReference>
<keyword evidence="9" id="KW-1185">Reference proteome</keyword>
<evidence type="ECO:0000313" key="8">
    <source>
        <dbReference type="EMBL" id="RPJ65046.1"/>
    </source>
</evidence>
<dbReference type="Proteomes" id="UP000275281">
    <property type="component" value="Unassembled WGS sequence"/>
</dbReference>
<evidence type="ECO:0000256" key="1">
    <source>
        <dbReference type="ARBA" id="ARBA00004162"/>
    </source>
</evidence>
<dbReference type="EMBL" id="RPOK01000006">
    <property type="protein sequence ID" value="RPJ65046.1"/>
    <property type="molecule type" value="Genomic_DNA"/>
</dbReference>
<evidence type="ECO:0000256" key="4">
    <source>
        <dbReference type="ARBA" id="ARBA00022989"/>
    </source>
</evidence>